<dbReference type="Pfam" id="PF18052">
    <property type="entry name" value="Rx_N"/>
    <property type="match status" value="1"/>
</dbReference>
<evidence type="ECO:0000256" key="7">
    <source>
        <dbReference type="ARBA" id="ARBA00023054"/>
    </source>
</evidence>
<evidence type="ECO:0000256" key="2">
    <source>
        <dbReference type="ARBA" id="ARBA00022614"/>
    </source>
</evidence>
<evidence type="ECO:0000259" key="12">
    <source>
        <dbReference type="Pfam" id="PF23559"/>
    </source>
</evidence>
<dbReference type="EnsemblPlants" id="ORUFI01G46760.3">
    <property type="protein sequence ID" value="ORUFI01G46760.3"/>
    <property type="gene ID" value="ORUFI01G46760"/>
</dbReference>
<dbReference type="PANTHER" id="PTHR36766">
    <property type="entry name" value="PLANT BROAD-SPECTRUM MILDEW RESISTANCE PROTEIN RPW8"/>
    <property type="match status" value="1"/>
</dbReference>
<dbReference type="Gramene" id="ORUFI01G46760.3">
    <property type="protein sequence ID" value="ORUFI01G46760.3"/>
    <property type="gene ID" value="ORUFI01G46760"/>
</dbReference>
<evidence type="ECO:0000259" key="13">
    <source>
        <dbReference type="Pfam" id="PF23598"/>
    </source>
</evidence>
<feature type="domain" description="Disease resistance R13L4/SHOC-2-like LRR" evidence="13">
    <location>
        <begin position="826"/>
        <end position="1033"/>
    </location>
</feature>
<accession>A0A0E0N7E1</accession>
<name>A0A0E0N7E1_ORYRU</name>
<dbReference type="Gene3D" id="1.10.8.430">
    <property type="entry name" value="Helical domain of apoptotic protease-activating factors"/>
    <property type="match status" value="1"/>
</dbReference>
<feature type="domain" description="NB-ARC" evidence="10">
    <location>
        <begin position="173"/>
        <end position="316"/>
    </location>
</feature>
<dbReference type="InterPro" id="IPR056789">
    <property type="entry name" value="LRR_R13L1-DRL21"/>
</dbReference>
<dbReference type="InterPro" id="IPR027417">
    <property type="entry name" value="P-loop_NTPase"/>
</dbReference>
<keyword evidence="3" id="KW-0677">Repeat</keyword>
<dbReference type="Pfam" id="PF25019">
    <property type="entry name" value="LRR_R13L1-DRL21"/>
    <property type="match status" value="1"/>
</dbReference>
<dbReference type="InterPro" id="IPR042197">
    <property type="entry name" value="Apaf_helical"/>
</dbReference>
<proteinExistence type="inferred from homology"/>
<evidence type="ECO:0000256" key="6">
    <source>
        <dbReference type="ARBA" id="ARBA00022840"/>
    </source>
</evidence>
<dbReference type="PANTHER" id="PTHR36766:SF40">
    <property type="entry name" value="DISEASE RESISTANCE PROTEIN RGA3"/>
    <property type="match status" value="1"/>
</dbReference>
<dbReference type="InterPro" id="IPR041118">
    <property type="entry name" value="Rx_N"/>
</dbReference>
<dbReference type="InterPro" id="IPR055414">
    <property type="entry name" value="LRR_R13L4/SHOC2-like"/>
</dbReference>
<evidence type="ECO:0000259" key="10">
    <source>
        <dbReference type="Pfam" id="PF00931"/>
    </source>
</evidence>
<dbReference type="Proteomes" id="UP000008022">
    <property type="component" value="Unassembled WGS sequence"/>
</dbReference>
<feature type="compositionally biased region" description="Basic residues" evidence="9">
    <location>
        <begin position="1472"/>
        <end position="1491"/>
    </location>
</feature>
<keyword evidence="2" id="KW-0433">Leucine-rich repeat</keyword>
<evidence type="ECO:0000259" key="11">
    <source>
        <dbReference type="Pfam" id="PF18052"/>
    </source>
</evidence>
<evidence type="ECO:0000256" key="5">
    <source>
        <dbReference type="ARBA" id="ARBA00022821"/>
    </source>
</evidence>
<comment type="similarity">
    <text evidence="1">Belongs to the disease resistance NB-LRR family.</text>
</comment>
<feature type="compositionally biased region" description="Low complexity" evidence="9">
    <location>
        <begin position="1493"/>
        <end position="1504"/>
    </location>
</feature>
<dbReference type="GO" id="GO:0051707">
    <property type="term" value="P:response to other organism"/>
    <property type="evidence" value="ECO:0007669"/>
    <property type="project" value="UniProtKB-ARBA"/>
</dbReference>
<evidence type="ECO:0000313" key="16">
    <source>
        <dbReference type="Proteomes" id="UP000008022"/>
    </source>
</evidence>
<dbReference type="Gene3D" id="1.20.5.4130">
    <property type="match status" value="1"/>
</dbReference>
<keyword evidence="16" id="KW-1185">Reference proteome</keyword>
<evidence type="ECO:0000256" key="1">
    <source>
        <dbReference type="ARBA" id="ARBA00008894"/>
    </source>
</evidence>
<feature type="domain" description="R13L1/DRL21-like LRR repeat region" evidence="14">
    <location>
        <begin position="591"/>
        <end position="715"/>
    </location>
</feature>
<keyword evidence="4" id="KW-0547">Nucleotide-binding</keyword>
<keyword evidence="5" id="KW-0611">Plant defense</keyword>
<evidence type="ECO:0000256" key="3">
    <source>
        <dbReference type="ARBA" id="ARBA00022737"/>
    </source>
</evidence>
<evidence type="ECO:0000256" key="9">
    <source>
        <dbReference type="SAM" id="MobiDB-lite"/>
    </source>
</evidence>
<protein>
    <submittedName>
        <fullName evidence="15">Uncharacterized protein</fullName>
    </submittedName>
</protein>
<dbReference type="SUPFAM" id="SSF52540">
    <property type="entry name" value="P-loop containing nucleoside triphosphate hydrolases"/>
    <property type="match status" value="1"/>
</dbReference>
<evidence type="ECO:0000259" key="14">
    <source>
        <dbReference type="Pfam" id="PF25019"/>
    </source>
</evidence>
<dbReference type="InterPro" id="IPR032675">
    <property type="entry name" value="LRR_dom_sf"/>
</dbReference>
<dbReference type="Pfam" id="PF23598">
    <property type="entry name" value="LRR_14"/>
    <property type="match status" value="1"/>
</dbReference>
<dbReference type="InterPro" id="IPR002182">
    <property type="entry name" value="NB-ARC"/>
</dbReference>
<evidence type="ECO:0000256" key="4">
    <source>
        <dbReference type="ARBA" id="ARBA00022741"/>
    </source>
</evidence>
<reference evidence="15" key="2">
    <citation type="submission" date="2015-06" db="UniProtKB">
        <authorList>
            <consortium name="EnsemblPlants"/>
        </authorList>
    </citation>
    <scope>IDENTIFICATION</scope>
</reference>
<feature type="coiled-coil region" evidence="8">
    <location>
        <begin position="31"/>
        <end position="58"/>
    </location>
</feature>
<dbReference type="Gene3D" id="3.40.50.300">
    <property type="entry name" value="P-loop containing nucleotide triphosphate hydrolases"/>
    <property type="match status" value="1"/>
</dbReference>
<keyword evidence="6" id="KW-0067">ATP-binding</keyword>
<evidence type="ECO:0000313" key="15">
    <source>
        <dbReference type="EnsemblPlants" id="ORUFI01G46760.3"/>
    </source>
</evidence>
<dbReference type="SUPFAM" id="SSF52058">
    <property type="entry name" value="L domain-like"/>
    <property type="match status" value="3"/>
</dbReference>
<dbReference type="GO" id="GO:0043531">
    <property type="term" value="F:ADP binding"/>
    <property type="evidence" value="ECO:0007669"/>
    <property type="project" value="InterPro"/>
</dbReference>
<organism evidence="15 16">
    <name type="scientific">Oryza rufipogon</name>
    <name type="common">Brownbeard rice</name>
    <name type="synonym">Asian wild rice</name>
    <dbReference type="NCBI Taxonomy" id="4529"/>
    <lineage>
        <taxon>Eukaryota</taxon>
        <taxon>Viridiplantae</taxon>
        <taxon>Streptophyta</taxon>
        <taxon>Embryophyta</taxon>
        <taxon>Tracheophyta</taxon>
        <taxon>Spermatophyta</taxon>
        <taxon>Magnoliopsida</taxon>
        <taxon>Liliopsida</taxon>
        <taxon>Poales</taxon>
        <taxon>Poaceae</taxon>
        <taxon>BOP clade</taxon>
        <taxon>Oryzoideae</taxon>
        <taxon>Oryzeae</taxon>
        <taxon>Oryzinae</taxon>
        <taxon>Oryza</taxon>
    </lineage>
</organism>
<dbReference type="Pfam" id="PF00931">
    <property type="entry name" value="NB-ARC"/>
    <property type="match status" value="1"/>
</dbReference>
<reference evidence="16" key="1">
    <citation type="submission" date="2013-06" db="EMBL/GenBank/DDBJ databases">
        <authorList>
            <person name="Zhao Q."/>
        </authorList>
    </citation>
    <scope>NUCLEOTIDE SEQUENCE</scope>
    <source>
        <strain evidence="16">cv. W1943</strain>
    </source>
</reference>
<dbReference type="GO" id="GO:0005524">
    <property type="term" value="F:ATP binding"/>
    <property type="evidence" value="ECO:0007669"/>
    <property type="project" value="UniProtKB-KW"/>
</dbReference>
<feature type="domain" description="Disease resistance N-terminal" evidence="11">
    <location>
        <begin position="14"/>
        <end position="104"/>
    </location>
</feature>
<dbReference type="Gene3D" id="1.10.10.10">
    <property type="entry name" value="Winged helix-like DNA-binding domain superfamily/Winged helix DNA-binding domain"/>
    <property type="match status" value="1"/>
</dbReference>
<evidence type="ECO:0000256" key="8">
    <source>
        <dbReference type="SAM" id="Coils"/>
    </source>
</evidence>
<dbReference type="PRINTS" id="PR00364">
    <property type="entry name" value="DISEASERSIST"/>
</dbReference>
<dbReference type="Pfam" id="PF23559">
    <property type="entry name" value="WHD_DRP"/>
    <property type="match status" value="1"/>
</dbReference>
<dbReference type="Gene3D" id="3.80.10.10">
    <property type="entry name" value="Ribonuclease Inhibitor"/>
    <property type="match status" value="4"/>
</dbReference>
<sequence>MSGIGGMIASSVANRVASRLSELVVEEATLLWRFKDDVDDMEEKMRDLEAVIQDVDGKARQGGKDGEAERRWLNKLKSVAYDVEDVLDELDAAQLIKNHQPKLKLFLSRNNPLLRKMTIARNMKNSREKIVSIKKDSIKLHHVHRELVAEGSRDNETFADDGDVDIGMLGRDAETKKIINLLLNTEAKEDISIIPIVGLGGLGKTTLAQAVFADKRVNVFDLRIWVYVSKEFDLLKIGKAIIRGANRSINLDNCNLQFVNNNLKKELANRRYLIVLDDLWEEYGENLEKLKQMLQHGGKGSKIIATTRSGSVVQVLYTGYLANERKVCPVPEPDHINLGVLSPYDCWSVMKRRVFGPDDGQNGLEEIGRQIAEKCGGLPLVANALGQVMSEHRTVEAWTDIRDRKIVLDFKADHQQDTIERLMLSYYYMKREFKMCFTYLAAFSKGFVMDTDRLIQQWIALGYIEARDNGQRCVNYLLRMSFLQISKSSMVSPMHTKAPRKLTMHDLVHDLATIIAPDEFLVMDATMPNTWSKANNKRYCRHAQLVNYQKQPKFFKDLPSKAWSIKECLNLPGREEHDVHEIENGECCSIVELGKLSCRALGIQHLENVERLDNAREAKLRDMTDLRELTLSWGLGGTRNVDKDEEVLENLLPPRTLESFMLDGYMCKDFPNWVSGISSYLPCLIYLCLSNLATCDSLPAFGRLPNLRFFCMENMPTIRKIGREFYDGEGNCKKLRIIWLERMDNFEEWWTTRSGEEDREFLIPNLHFLKAVDCPKLSFLPYPPRSMHWSLDNSDKVLPERGFGSLASSTLPFRVVINNCKYPPDMWVRFQHLATIEIFQVEGCSGLRTFPDILQSFVSLRELYLCSWENLEILPEWLGQLICLEVIEFINCPVLTTLPTSLQNLTSLRELLLRGCKGLETLPEGMGRLISLEKFIIMDCPKLTFLPESMKNLTALIELHLDGCKGLETLPEGLGLLISLKKFVISNCPKLTYLPESMKKLAALIELRLDGCKRLETLPKWLGLLISLKKIVINNYPMLTFLPESMKNLTAMKVLYLYGCKELEILPEGLGMLISLEKFVLIDCPKLTFLPESMKNLTALIELRLDGCKGLEILPEGLGLLISLEKFIINNCPKLTFLPESMKNLTALIELWLDGCKGLEILPEGLGLLICLEKFIIMDCPKLTFLPESMKNLTALIRLLLDGCKGLEILPEWLGMLVSLEEFIIIDCPKLTFLPSSMKNLTAITELRLDGCKGLEILPEGLGLHIPLKRFVINDCPMLTFLPELLGHLTALKCLDIQSSPNLTYLPESMKNLTALEELLLEGFNSLPEWIGQFIYLKEISIFDSPNLTSLPESIWNITTLELLYIYFCPRLAEWCQREDANKISRIPKIMLDGEKYLYRDKQSMDERRHVRRGVSFFGSGPYNLMPLSADAVRREQHPLLQRPRSGPMNPSTNSIYLRGISVNQEEVRPPPSRRRRAHVMTRRGRARPTLHRPATPRKATPPRIDTVHAEQDRGGGGADALLSPHPVSAIRAERTHRRRGGEGVGGGGRAGSPSAERWIEPSTLSPSIHRRKCSGWRRLDLLVLESNQCILPLDDIASTETAYSAHQVSMQSVRTKKFFAGSAERFGRPNFIKENALKILKSIWWANRITLLMQATCRWSMPSHGITLLMVDCGRVFPKAKRRSALVGRELSQTNWQHILLWER</sequence>
<dbReference type="InterPro" id="IPR036388">
    <property type="entry name" value="WH-like_DNA-bd_sf"/>
</dbReference>
<dbReference type="GO" id="GO:0006952">
    <property type="term" value="P:defense response"/>
    <property type="evidence" value="ECO:0007669"/>
    <property type="project" value="UniProtKB-KW"/>
</dbReference>
<keyword evidence="7 8" id="KW-0175">Coiled coil</keyword>
<feature type="domain" description="Disease resistance protein winged helix" evidence="12">
    <location>
        <begin position="443"/>
        <end position="512"/>
    </location>
</feature>
<feature type="region of interest" description="Disordered" evidence="9">
    <location>
        <begin position="1465"/>
        <end position="1562"/>
    </location>
</feature>
<dbReference type="InterPro" id="IPR058922">
    <property type="entry name" value="WHD_DRP"/>
</dbReference>